<reference evidence="1" key="1">
    <citation type="submission" date="2018-07" db="EMBL/GenBank/DDBJ databases">
        <title>The Genome Sequence of Enterococcus sp. DIV0659b.</title>
        <authorList>
            <consortium name="The Broad Institute Genomics Platform"/>
            <consortium name="The Broad Institute Genomic Center for Infectious Diseases"/>
            <person name="Earl A."/>
            <person name="Manson A."/>
            <person name="Schwartman J."/>
            <person name="Gilmore M."/>
            <person name="Abouelleil A."/>
            <person name="Cao P."/>
            <person name="Chapman S."/>
            <person name="Cusick C."/>
            <person name="Shea T."/>
            <person name="Young S."/>
            <person name="Neafsey D."/>
            <person name="Nusbaum C."/>
            <person name="Birren B."/>
        </authorList>
    </citation>
    <scope>NUCLEOTIDE SEQUENCE [LARGE SCALE GENOMIC DNA]</scope>
    <source>
        <strain evidence="1">4G2_DIV0659</strain>
    </source>
</reference>
<proteinExistence type="predicted"/>
<evidence type="ECO:0000313" key="2">
    <source>
        <dbReference type="Proteomes" id="UP000195139"/>
    </source>
</evidence>
<dbReference type="Proteomes" id="UP000195139">
    <property type="component" value="Unassembled WGS sequence"/>
</dbReference>
<evidence type="ECO:0000313" key="1">
    <source>
        <dbReference type="EMBL" id="MEI5992891.1"/>
    </source>
</evidence>
<accession>A0ABU8IBP8</accession>
<dbReference type="EMBL" id="NGLE02000001">
    <property type="protein sequence ID" value="MEI5992891.1"/>
    <property type="molecule type" value="Genomic_DNA"/>
</dbReference>
<sequence>MLNHEKDNLSILFSDEVQGPFVTFILNTHVAHQDVEKDSLAFKILLKMLRFASRKSIRSYLGHPFKRRLTDYLPMPLFGEMQRKVSPLLLVKRIFLSIA</sequence>
<gene>
    <name evidence="1" type="ORF">A5880_000430</name>
</gene>
<protein>
    <submittedName>
        <fullName evidence="1">Uncharacterized protein</fullName>
    </submittedName>
</protein>
<comment type="caution">
    <text evidence="1">The sequence shown here is derived from an EMBL/GenBank/DDBJ whole genome shotgun (WGS) entry which is preliminary data.</text>
</comment>
<keyword evidence="2" id="KW-1185">Reference proteome</keyword>
<name>A0ABU8IBP8_9ENTE</name>
<organism evidence="1 2">
    <name type="scientific">Candidatus Enterococcus mansonii</name>
    <dbReference type="NCBI Taxonomy" id="1834181"/>
    <lineage>
        <taxon>Bacteria</taxon>
        <taxon>Bacillati</taxon>
        <taxon>Bacillota</taxon>
        <taxon>Bacilli</taxon>
        <taxon>Lactobacillales</taxon>
        <taxon>Enterococcaceae</taxon>
        <taxon>Enterococcus</taxon>
    </lineage>
</organism>